<name>A0A8J6N182_9DELT</name>
<gene>
    <name evidence="2" type="ORF">H8E19_13375</name>
</gene>
<dbReference type="InterPro" id="IPR008274">
    <property type="entry name" value="AldOxase/xan_DH_MoCoBD1"/>
</dbReference>
<proteinExistence type="predicted"/>
<dbReference type="Proteomes" id="UP000650524">
    <property type="component" value="Unassembled WGS sequence"/>
</dbReference>
<dbReference type="PANTHER" id="PTHR11908:SF157">
    <property type="entry name" value="XANTHINE DEHYDROGENASE SUBUNIT D-RELATED"/>
    <property type="match status" value="1"/>
</dbReference>
<organism evidence="2 3">
    <name type="scientific">Candidatus Desulfacyla euxinica</name>
    <dbReference type="NCBI Taxonomy" id="2841693"/>
    <lineage>
        <taxon>Bacteria</taxon>
        <taxon>Deltaproteobacteria</taxon>
        <taxon>Candidatus Desulfacyla</taxon>
    </lineage>
</organism>
<dbReference type="Pfam" id="PF01315">
    <property type="entry name" value="Ald_Xan_dh_C"/>
    <property type="match status" value="1"/>
</dbReference>
<dbReference type="AlphaFoldDB" id="A0A8J6N182"/>
<dbReference type="GO" id="GO:0005506">
    <property type="term" value="F:iron ion binding"/>
    <property type="evidence" value="ECO:0007669"/>
    <property type="project" value="InterPro"/>
</dbReference>
<evidence type="ECO:0000259" key="1">
    <source>
        <dbReference type="SMART" id="SM01008"/>
    </source>
</evidence>
<dbReference type="InterPro" id="IPR036856">
    <property type="entry name" value="Ald_Oxase/Xan_DH_a/b_sf"/>
</dbReference>
<feature type="domain" description="Aldehyde oxidase/xanthine dehydrogenase a/b hammerhead" evidence="1">
    <location>
        <begin position="49"/>
        <end position="155"/>
    </location>
</feature>
<dbReference type="SMART" id="SM01008">
    <property type="entry name" value="Ald_Xan_dh_C"/>
    <property type="match status" value="1"/>
</dbReference>
<dbReference type="Gene3D" id="3.30.365.10">
    <property type="entry name" value="Aldehyde oxidase/xanthine dehydrogenase, molybdopterin binding domain"/>
    <property type="match status" value="4"/>
</dbReference>
<dbReference type="SUPFAM" id="SSF56003">
    <property type="entry name" value="Molybdenum cofactor-binding domain"/>
    <property type="match status" value="1"/>
</dbReference>
<dbReference type="SUPFAM" id="SSF54665">
    <property type="entry name" value="CO dehydrogenase molybdoprotein N-domain-like"/>
    <property type="match status" value="1"/>
</dbReference>
<comment type="caution">
    <text evidence="2">The sequence shown here is derived from an EMBL/GenBank/DDBJ whole genome shotgun (WGS) entry which is preliminary data.</text>
</comment>
<dbReference type="InterPro" id="IPR000674">
    <property type="entry name" value="Ald_Oxase/Xan_DH_a/b"/>
</dbReference>
<dbReference type="InterPro" id="IPR016208">
    <property type="entry name" value="Ald_Oxase/xanthine_DH-like"/>
</dbReference>
<dbReference type="InterPro" id="IPR037165">
    <property type="entry name" value="AldOxase/xan_DH_Mopterin-bd_sf"/>
</dbReference>
<evidence type="ECO:0000313" key="2">
    <source>
        <dbReference type="EMBL" id="MBC8178391.1"/>
    </source>
</evidence>
<dbReference type="Gene3D" id="3.90.1170.50">
    <property type="entry name" value="Aldehyde oxidase/xanthine dehydrogenase, a/b hammerhead"/>
    <property type="match status" value="1"/>
</dbReference>
<reference evidence="2 3" key="1">
    <citation type="submission" date="2020-08" db="EMBL/GenBank/DDBJ databases">
        <title>Bridging the membrane lipid divide: bacteria of the FCB group superphylum have the potential to synthesize archaeal ether lipids.</title>
        <authorList>
            <person name="Villanueva L."/>
            <person name="Von Meijenfeldt F.A.B."/>
            <person name="Westbye A.B."/>
            <person name="Yadav S."/>
            <person name="Hopmans E.C."/>
            <person name="Dutilh B.E."/>
            <person name="Sinninghe Damste J.S."/>
        </authorList>
    </citation>
    <scope>NUCLEOTIDE SEQUENCE [LARGE SCALE GENOMIC DNA]</scope>
    <source>
        <strain evidence="2">NIOZ-UU27</strain>
    </source>
</reference>
<dbReference type="InterPro" id="IPR046867">
    <property type="entry name" value="AldOxase/xan_DH_MoCoBD2"/>
</dbReference>
<dbReference type="PANTHER" id="PTHR11908">
    <property type="entry name" value="XANTHINE DEHYDROGENASE"/>
    <property type="match status" value="1"/>
</dbReference>
<dbReference type="Pfam" id="PF20256">
    <property type="entry name" value="MoCoBD_2"/>
    <property type="match status" value="1"/>
</dbReference>
<protein>
    <submittedName>
        <fullName evidence="2">Xanthine dehydrogenase family protein</fullName>
    </submittedName>
</protein>
<dbReference type="EMBL" id="JACNJD010000277">
    <property type="protein sequence ID" value="MBC8178391.1"/>
    <property type="molecule type" value="Genomic_DNA"/>
</dbReference>
<evidence type="ECO:0000313" key="3">
    <source>
        <dbReference type="Proteomes" id="UP000650524"/>
    </source>
</evidence>
<accession>A0A8J6N182</accession>
<dbReference type="GO" id="GO:0016491">
    <property type="term" value="F:oxidoreductase activity"/>
    <property type="evidence" value="ECO:0007669"/>
    <property type="project" value="InterPro"/>
</dbReference>
<sequence length="798" mass="86887">MRDKTEDKRKVQVLTKEKLDLEQLLTAPKERLSVAGHSVTRTDDLQKVTGKLMYGADYPQEGFLHGKILRSPFPHALIKDINVEKAQKLSSVAAVLTAKDVPGRNGFGAILPDQPVICEDKVRYVGDGVALVAAETEEIAHEALSLIQVEYEPLPTVFDPREAMKPDAPQIHEKGNLLSSNKLRKGDVDKGFDEAEVIIERTYQVPFLEHAYLEPDIVFAIPQPDGTMLVEGPMQAPFTVRRNLAAVLGIPVNQVQVRQIHMGGGFGGKEDAPIDIGCRAAVLAHHTGQPVRLSLEREEVTLQTCKRHPMIMEIRIGAKKDGHLMAFEGVIYDEQGAYAGLGPVIPPAGGSHIHSMVMMPGPYQIPHVKVDAHLCYTNHPYGGAMRGFGAPQVHIAHEQVMDELAQELGMDPMELRRINAFRLGSVTATGQVLDQSVGLIETLDACAKAFNWEDRYGKSQYVDAESSKRRGVGIGMGWYRTSVGTNGDGCGANVYVHEDGSVLLYSGITEMGQGAFTVLPQICAEELGVRMEDVRLVKPDTDMVPESGPTVGSRSTTLMGNAIIMAARQIKESILEMASEMLLVPIDRLEARDRQIYDRENPGKSLDFKEVAARCMAMGKRLIGQGWWAPPPPTLDPETGQGNPYFVYTYSTHMTEVLVDVETGEVEVTDYVAAFDVGKAINPKAVEGQIEGGVAMGLGYALMEKLVMKDGYPQNLNLQDYLIPTTLDVPDITPVILEVENKLGPYGAKGIGEMPNIPATPAILNAIANACGGRVRSLPADPENVFVAIQEAGGPPER</sequence>
<dbReference type="Pfam" id="PF02738">
    <property type="entry name" value="MoCoBD_1"/>
    <property type="match status" value="1"/>
</dbReference>